<evidence type="ECO:0000256" key="3">
    <source>
        <dbReference type="ARBA" id="ARBA00022475"/>
    </source>
</evidence>
<evidence type="ECO:0000256" key="4">
    <source>
        <dbReference type="ARBA" id="ARBA00022692"/>
    </source>
</evidence>
<dbReference type="Proteomes" id="UP001164965">
    <property type="component" value="Chromosome"/>
</dbReference>
<comment type="subcellular location">
    <subcellularLocation>
        <location evidence="1 7">Cell membrane</location>
        <topology evidence="1 7">Multi-pass membrane protein</topology>
    </subcellularLocation>
</comment>
<reference evidence="9" key="1">
    <citation type="submission" date="2022-10" db="EMBL/GenBank/DDBJ databases">
        <title>Rhodococcus sp.75.</title>
        <authorList>
            <person name="Sun M."/>
        </authorList>
    </citation>
    <scope>NUCLEOTIDE SEQUENCE</scope>
    <source>
        <strain evidence="9">75</strain>
    </source>
</reference>
<feature type="transmembrane region" description="Helical" evidence="7">
    <location>
        <begin position="183"/>
        <end position="203"/>
    </location>
</feature>
<evidence type="ECO:0000259" key="8">
    <source>
        <dbReference type="Pfam" id="PF09335"/>
    </source>
</evidence>
<accession>A0ABY6P3F8</accession>
<keyword evidence="3 7" id="KW-1003">Cell membrane</keyword>
<keyword evidence="6 7" id="KW-0472">Membrane</keyword>
<comment type="similarity">
    <text evidence="2 7">Belongs to the TVP38/TMEM64 family.</text>
</comment>
<evidence type="ECO:0000256" key="5">
    <source>
        <dbReference type="ARBA" id="ARBA00022989"/>
    </source>
</evidence>
<evidence type="ECO:0000256" key="7">
    <source>
        <dbReference type="RuleBase" id="RU366058"/>
    </source>
</evidence>
<proteinExistence type="inferred from homology"/>
<feature type="transmembrane region" description="Helical" evidence="7">
    <location>
        <begin position="155"/>
        <end position="177"/>
    </location>
</feature>
<dbReference type="RefSeq" id="WP_265383915.1">
    <property type="nucleotide sequence ID" value="NZ_CP110615.1"/>
</dbReference>
<name>A0ABY6P3F8_9NOCA</name>
<dbReference type="InterPro" id="IPR032816">
    <property type="entry name" value="VTT_dom"/>
</dbReference>
<feature type="transmembrane region" description="Helical" evidence="7">
    <location>
        <begin position="45"/>
        <end position="62"/>
    </location>
</feature>
<evidence type="ECO:0000313" key="10">
    <source>
        <dbReference type="Proteomes" id="UP001164965"/>
    </source>
</evidence>
<dbReference type="InterPro" id="IPR015414">
    <property type="entry name" value="TMEM64"/>
</dbReference>
<dbReference type="PANTHER" id="PTHR12677">
    <property type="entry name" value="GOLGI APPARATUS MEMBRANE PROTEIN TVP38-RELATED"/>
    <property type="match status" value="1"/>
</dbReference>
<feature type="domain" description="VTT" evidence="8">
    <location>
        <begin position="62"/>
        <end position="175"/>
    </location>
</feature>
<evidence type="ECO:0000313" key="9">
    <source>
        <dbReference type="EMBL" id="UZJ25811.1"/>
    </source>
</evidence>
<keyword evidence="10" id="KW-1185">Reference proteome</keyword>
<keyword evidence="5 7" id="KW-1133">Transmembrane helix</keyword>
<evidence type="ECO:0000256" key="1">
    <source>
        <dbReference type="ARBA" id="ARBA00004651"/>
    </source>
</evidence>
<feature type="transmembrane region" description="Helical" evidence="7">
    <location>
        <begin position="123"/>
        <end position="143"/>
    </location>
</feature>
<dbReference type="Pfam" id="PF09335">
    <property type="entry name" value="VTT_dom"/>
    <property type="match status" value="1"/>
</dbReference>
<sequence>MLLPASRSRVVVLSVLVVGAVAVALLVDLPSAERLGAVVDGARPWGWLLVVGGYAVAALLPVPKSVLTVAAGAVLGIGVGLAVVLAGATLGAAIAFALARWLGAGTAALDRWPRVVDLLERRGLLAVVVLRLVPLVPFTALNYAAGLSPVRPVDYVLGTAVGMLPGTAAAVTLGAYGSDPGSTPFLLAVAAVVLLVGGGALAARRWHARA</sequence>
<gene>
    <name evidence="9" type="ORF">RHODO2019_05050</name>
</gene>
<evidence type="ECO:0000256" key="2">
    <source>
        <dbReference type="ARBA" id="ARBA00008640"/>
    </source>
</evidence>
<keyword evidence="4 7" id="KW-0812">Transmembrane</keyword>
<feature type="transmembrane region" description="Helical" evidence="7">
    <location>
        <begin position="74"/>
        <end position="103"/>
    </location>
</feature>
<dbReference type="PANTHER" id="PTHR12677:SF59">
    <property type="entry name" value="GOLGI APPARATUS MEMBRANE PROTEIN TVP38-RELATED"/>
    <property type="match status" value="1"/>
</dbReference>
<evidence type="ECO:0000256" key="6">
    <source>
        <dbReference type="ARBA" id="ARBA00023136"/>
    </source>
</evidence>
<protein>
    <recommendedName>
        <fullName evidence="7">TVP38/TMEM64 family membrane protein</fullName>
    </recommendedName>
</protein>
<organism evidence="9 10">
    <name type="scientific">Rhodococcus antarcticus</name>
    <dbReference type="NCBI Taxonomy" id="2987751"/>
    <lineage>
        <taxon>Bacteria</taxon>
        <taxon>Bacillati</taxon>
        <taxon>Actinomycetota</taxon>
        <taxon>Actinomycetes</taxon>
        <taxon>Mycobacteriales</taxon>
        <taxon>Nocardiaceae</taxon>
        <taxon>Rhodococcus</taxon>
    </lineage>
</organism>
<dbReference type="EMBL" id="CP110615">
    <property type="protein sequence ID" value="UZJ25811.1"/>
    <property type="molecule type" value="Genomic_DNA"/>
</dbReference>